<proteinExistence type="predicted"/>
<dbReference type="EMBL" id="JAABLM010000005">
    <property type="protein sequence ID" value="NBL64682.1"/>
    <property type="molecule type" value="Genomic_DNA"/>
</dbReference>
<keyword evidence="2" id="KW-1185">Reference proteome</keyword>
<dbReference type="Proteomes" id="UP000798602">
    <property type="component" value="Unassembled WGS sequence"/>
</dbReference>
<sequence>MKQIFIATSLMIMLMGCHSQKKSMEENKVTISNCPNTGTCKFEVFENKKLVLNTDVTDKIYYAFEDNVGSNVYVYQYNKITEPELVDAGYREEVLFELDQNMAKINLEDKNLQEIKLVFGVMCFCRGKAGNYQVLSGKFSYDSQNVSIELPDIVPDQILHNINIDLK</sequence>
<gene>
    <name evidence="1" type="ORF">GV828_05650</name>
</gene>
<reference evidence="2" key="1">
    <citation type="submission" date="2020-01" db="EMBL/GenBank/DDBJ databases">
        <title>Sphingomonas sp. strain CSW-10.</title>
        <authorList>
            <person name="Chen W.-M."/>
        </authorList>
    </citation>
    <scope>NUCLEOTIDE SEQUENCE [LARGE SCALE GENOMIC DNA]</scope>
    <source>
        <strain evidence="2">NST-5</strain>
    </source>
</reference>
<accession>A0ABW9Z738</accession>
<organism evidence="1 2">
    <name type="scientific">Flavobacterium ichthyis</name>
    <dbReference type="NCBI Taxonomy" id="2698827"/>
    <lineage>
        <taxon>Bacteria</taxon>
        <taxon>Pseudomonadati</taxon>
        <taxon>Bacteroidota</taxon>
        <taxon>Flavobacteriia</taxon>
        <taxon>Flavobacteriales</taxon>
        <taxon>Flavobacteriaceae</taxon>
        <taxon>Flavobacterium</taxon>
    </lineage>
</organism>
<evidence type="ECO:0000313" key="1">
    <source>
        <dbReference type="EMBL" id="NBL64682.1"/>
    </source>
</evidence>
<dbReference type="RefSeq" id="WP_166536507.1">
    <property type="nucleotide sequence ID" value="NZ_JAABLM010000005.1"/>
</dbReference>
<protein>
    <recommendedName>
        <fullName evidence="3">Lipoprotein</fullName>
    </recommendedName>
</protein>
<evidence type="ECO:0008006" key="3">
    <source>
        <dbReference type="Google" id="ProtNLM"/>
    </source>
</evidence>
<comment type="caution">
    <text evidence="1">The sequence shown here is derived from an EMBL/GenBank/DDBJ whole genome shotgun (WGS) entry which is preliminary data.</text>
</comment>
<evidence type="ECO:0000313" key="2">
    <source>
        <dbReference type="Proteomes" id="UP000798602"/>
    </source>
</evidence>
<name>A0ABW9Z738_9FLAO</name>
<dbReference type="PROSITE" id="PS51257">
    <property type="entry name" value="PROKAR_LIPOPROTEIN"/>
    <property type="match status" value="1"/>
</dbReference>